<name>A0A9P7N0N2_9HYPO</name>
<protein>
    <submittedName>
        <fullName evidence="2">Uncharacterized protein</fullName>
    </submittedName>
</protein>
<feature type="region of interest" description="Disordered" evidence="1">
    <location>
        <begin position="114"/>
        <end position="249"/>
    </location>
</feature>
<accession>A0A9P7N0N2</accession>
<gene>
    <name evidence="2" type="ORF">E4U56_000801</name>
</gene>
<feature type="compositionally biased region" description="Low complexity" evidence="1">
    <location>
        <begin position="168"/>
        <end position="187"/>
    </location>
</feature>
<feature type="compositionally biased region" description="Low complexity" evidence="1">
    <location>
        <begin position="142"/>
        <end position="152"/>
    </location>
</feature>
<sequence>MVTTRSKAALEETRPTEKRPHNEDAESSHRSRRTRKRTRLEVGEGADEDAHADDAPEDLRFYKGIAKRALGWWKWSGEEKRPEASREALLPLEESEVDASPDVEALSQVLPEVEASQEVFSEASELSERLSEASLEEPPEVSPEASPEASPEMETFPKASSDVDESSDVLSGASSEVSSEASLGSLSQVLPVTEGRQRPNNRRYRPVNPGHEEEQTSVHERECHSDRGDRTSHNKNNRRGSPISADMTYMEPEPEGVHAETISLRCSEVNQLIEDMKKTGWTNDTGDWSDSLVPLTSDDVNEAEGDCTARTSKRDSKTCKLFWKHTVKFRELFCDMPDSLESQSHILRERSQELEIRLCSMRDLAQEIKRQAIHAENIGSNTGTSKYKKLVKSICERLVPLLVLTLKDCLLLGGSSRVVEDDQPEQIGRQDGTFTACTLQFPLRIIGYIEQLWAVVRNSVVVQGGADSEQDRISRARRRAYGPFDQHLSALKKTLLQGMEILQDIAQRPRRILEMKKRDERLRKLEDEQDLKFSEDQAKHYMNFVASTQIPLSETEDNLGYQKLGLYGPGGRKWPHTGYSASNQTRSLDDTGRHEPNSHIASSQTRLLDDTRSHESTKPNHEWHNSDDLSLVRMMRRFRPMRIELVAEEFPERTLADVVERMHVLKDQVRASLEKQGRRPPKWCY</sequence>
<evidence type="ECO:0000313" key="3">
    <source>
        <dbReference type="Proteomes" id="UP000784919"/>
    </source>
</evidence>
<proteinExistence type="predicted"/>
<reference evidence="2" key="1">
    <citation type="journal article" date="2020" name="bioRxiv">
        <title>Whole genome comparisons of ergot fungi reveals the divergence and evolution of species within the genus Claviceps are the result of varying mechanisms driving genome evolution and host range expansion.</title>
        <authorList>
            <person name="Wyka S.A."/>
            <person name="Mondo S.J."/>
            <person name="Liu M."/>
            <person name="Dettman J."/>
            <person name="Nalam V."/>
            <person name="Broders K.D."/>
        </authorList>
    </citation>
    <scope>NUCLEOTIDE SEQUENCE</scope>
    <source>
        <strain evidence="2">CCC 1102</strain>
    </source>
</reference>
<dbReference type="AlphaFoldDB" id="A0A9P7N0N2"/>
<evidence type="ECO:0000256" key="1">
    <source>
        <dbReference type="SAM" id="MobiDB-lite"/>
    </source>
</evidence>
<feature type="region of interest" description="Disordered" evidence="1">
    <location>
        <begin position="572"/>
        <end position="625"/>
    </location>
</feature>
<feature type="region of interest" description="Disordered" evidence="1">
    <location>
        <begin position="1"/>
        <end position="56"/>
    </location>
</feature>
<feature type="compositionally biased region" description="Basic and acidic residues" evidence="1">
    <location>
        <begin position="76"/>
        <end position="86"/>
    </location>
</feature>
<comment type="caution">
    <text evidence="2">The sequence shown here is derived from an EMBL/GenBank/DDBJ whole genome shotgun (WGS) entry which is preliminary data.</text>
</comment>
<dbReference type="OrthoDB" id="5236024at2759"/>
<feature type="compositionally biased region" description="Basic and acidic residues" evidence="1">
    <location>
        <begin position="587"/>
        <end position="597"/>
    </location>
</feature>
<dbReference type="EMBL" id="SRPS01000012">
    <property type="protein sequence ID" value="KAG5976980.1"/>
    <property type="molecule type" value="Genomic_DNA"/>
</dbReference>
<dbReference type="Proteomes" id="UP000784919">
    <property type="component" value="Unassembled WGS sequence"/>
</dbReference>
<feature type="region of interest" description="Disordered" evidence="1">
    <location>
        <begin position="76"/>
        <end position="101"/>
    </location>
</feature>
<feature type="compositionally biased region" description="Basic and acidic residues" evidence="1">
    <location>
        <begin position="607"/>
        <end position="625"/>
    </location>
</feature>
<feature type="compositionally biased region" description="Basic and acidic residues" evidence="1">
    <location>
        <begin position="8"/>
        <end position="29"/>
    </location>
</feature>
<organism evidence="2 3">
    <name type="scientific">Claviceps arundinis</name>
    <dbReference type="NCBI Taxonomy" id="1623583"/>
    <lineage>
        <taxon>Eukaryota</taxon>
        <taxon>Fungi</taxon>
        <taxon>Dikarya</taxon>
        <taxon>Ascomycota</taxon>
        <taxon>Pezizomycotina</taxon>
        <taxon>Sordariomycetes</taxon>
        <taxon>Hypocreomycetidae</taxon>
        <taxon>Hypocreales</taxon>
        <taxon>Clavicipitaceae</taxon>
        <taxon>Claviceps</taxon>
    </lineage>
</organism>
<evidence type="ECO:0000313" key="2">
    <source>
        <dbReference type="EMBL" id="KAG5976980.1"/>
    </source>
</evidence>
<feature type="compositionally biased region" description="Basic and acidic residues" evidence="1">
    <location>
        <begin position="210"/>
        <end position="232"/>
    </location>
</feature>